<evidence type="ECO:0000259" key="5">
    <source>
        <dbReference type="Pfam" id="PF22725"/>
    </source>
</evidence>
<feature type="domain" description="GFO/IDH/MocA-like oxidoreductase" evidence="5">
    <location>
        <begin position="137"/>
        <end position="255"/>
    </location>
</feature>
<dbReference type="InterPro" id="IPR051317">
    <property type="entry name" value="Gfo/Idh/MocA_oxidoreduct"/>
</dbReference>
<dbReference type="Gene3D" id="3.40.50.720">
    <property type="entry name" value="NAD(P)-binding Rossmann-like Domain"/>
    <property type="match status" value="1"/>
</dbReference>
<protein>
    <submittedName>
        <fullName evidence="6">Gfo/Idh/MocA family oxidoreductase</fullName>
    </submittedName>
</protein>
<feature type="domain" description="Gfo/Idh/MocA-like oxidoreductase N-terminal" evidence="4">
    <location>
        <begin position="7"/>
        <end position="127"/>
    </location>
</feature>
<accession>A0A9E5JNP8</accession>
<reference evidence="6 7" key="2">
    <citation type="submission" date="2020-03" db="EMBL/GenBank/DDBJ databases">
        <title>Chryseoglobus sp. isolated from a deep-sea seamount.</title>
        <authorList>
            <person name="Zhang D.-C."/>
        </authorList>
    </citation>
    <scope>NUCLEOTIDE SEQUENCE [LARGE SCALE GENOMIC DNA]</scope>
    <source>
        <strain evidence="6 7">KN1116</strain>
    </source>
</reference>
<dbReference type="Gene3D" id="3.30.360.10">
    <property type="entry name" value="Dihydrodipicolinate Reductase, domain 2"/>
    <property type="match status" value="1"/>
</dbReference>
<evidence type="ECO:0000313" key="7">
    <source>
        <dbReference type="Proteomes" id="UP000818266"/>
    </source>
</evidence>
<dbReference type="PANTHER" id="PTHR43708:SF5">
    <property type="entry name" value="CONSERVED EXPRESSED OXIDOREDUCTASE (EUROFUNG)-RELATED"/>
    <property type="match status" value="1"/>
</dbReference>
<name>A0A9E5JNP8_9MICO</name>
<dbReference type="InterPro" id="IPR000683">
    <property type="entry name" value="Gfo/Idh/MocA-like_OxRdtase_N"/>
</dbReference>
<keyword evidence="2" id="KW-0560">Oxidoreductase</keyword>
<comment type="caution">
    <text evidence="6">The sequence shown here is derived from an EMBL/GenBank/DDBJ whole genome shotgun (WGS) entry which is preliminary data.</text>
</comment>
<dbReference type="SUPFAM" id="SSF51735">
    <property type="entry name" value="NAD(P)-binding Rossmann-fold domains"/>
    <property type="match status" value="1"/>
</dbReference>
<evidence type="ECO:0000256" key="3">
    <source>
        <dbReference type="ARBA" id="ARBA00023027"/>
    </source>
</evidence>
<dbReference type="Pfam" id="PF01408">
    <property type="entry name" value="GFO_IDH_MocA"/>
    <property type="match status" value="1"/>
</dbReference>
<comment type="similarity">
    <text evidence="1">Belongs to the Gfo/Idh/MocA family.</text>
</comment>
<dbReference type="Proteomes" id="UP000818266">
    <property type="component" value="Unassembled WGS sequence"/>
</dbReference>
<proteinExistence type="inferred from homology"/>
<evidence type="ECO:0000313" key="6">
    <source>
        <dbReference type="EMBL" id="NHF62286.1"/>
    </source>
</evidence>
<keyword evidence="7" id="KW-1185">Reference proteome</keyword>
<evidence type="ECO:0000256" key="2">
    <source>
        <dbReference type="ARBA" id="ARBA00023002"/>
    </source>
</evidence>
<dbReference type="RefSeq" id="WP_152583021.1">
    <property type="nucleotide sequence ID" value="NZ_VIKT02000004.1"/>
</dbReference>
<dbReference type="InterPro" id="IPR036291">
    <property type="entry name" value="NAD(P)-bd_dom_sf"/>
</dbReference>
<gene>
    <name evidence="6" type="ORF">FK219_003360</name>
</gene>
<dbReference type="GO" id="GO:0016491">
    <property type="term" value="F:oxidoreductase activity"/>
    <property type="evidence" value="ECO:0007669"/>
    <property type="project" value="UniProtKB-KW"/>
</dbReference>
<dbReference type="AlphaFoldDB" id="A0A9E5JNP8"/>
<dbReference type="PANTHER" id="PTHR43708">
    <property type="entry name" value="CONSERVED EXPRESSED OXIDOREDUCTASE (EUROFUNG)"/>
    <property type="match status" value="1"/>
</dbReference>
<organism evidence="6 7">
    <name type="scientific">Microcella pacifica</name>
    <dbReference type="NCBI Taxonomy" id="2591847"/>
    <lineage>
        <taxon>Bacteria</taxon>
        <taxon>Bacillati</taxon>
        <taxon>Actinomycetota</taxon>
        <taxon>Actinomycetes</taxon>
        <taxon>Micrococcales</taxon>
        <taxon>Microbacteriaceae</taxon>
        <taxon>Microcella</taxon>
    </lineage>
</organism>
<dbReference type="GO" id="GO:0000166">
    <property type="term" value="F:nucleotide binding"/>
    <property type="evidence" value="ECO:0007669"/>
    <property type="project" value="InterPro"/>
</dbReference>
<dbReference type="EMBL" id="VIKT02000004">
    <property type="protein sequence ID" value="NHF62286.1"/>
    <property type="molecule type" value="Genomic_DNA"/>
</dbReference>
<dbReference type="InterPro" id="IPR055170">
    <property type="entry name" value="GFO_IDH_MocA-like_dom"/>
</dbReference>
<dbReference type="OrthoDB" id="256869at2"/>
<dbReference type="Pfam" id="PF22725">
    <property type="entry name" value="GFO_IDH_MocA_C3"/>
    <property type="match status" value="1"/>
</dbReference>
<evidence type="ECO:0000256" key="1">
    <source>
        <dbReference type="ARBA" id="ARBA00010928"/>
    </source>
</evidence>
<reference evidence="6 7" key="1">
    <citation type="submission" date="2019-06" db="EMBL/GenBank/DDBJ databases">
        <authorList>
            <person name="De-Chao Zhang Q."/>
        </authorList>
    </citation>
    <scope>NUCLEOTIDE SEQUENCE [LARGE SCALE GENOMIC DNA]</scope>
    <source>
        <strain evidence="6 7">KN1116</strain>
    </source>
</reference>
<dbReference type="SUPFAM" id="SSF55347">
    <property type="entry name" value="Glyceraldehyde-3-phosphate dehydrogenase-like, C-terminal domain"/>
    <property type="match status" value="1"/>
</dbReference>
<keyword evidence="3" id="KW-0520">NAD</keyword>
<sequence>MSNGAPIRTGIIGFGLAGRVFHAPFLATNPAFTISAIATSSEERSAQAAAAHPGAQIMSTDALLALASAGDLDLVVLASPPHVHREQAITALEGGAAVVIDKPFVPSVADAEAIIAAAEAAQRPLTVFQNRRWDGDFLTVARLLERGALGTVHRFESTFERFGAPKRDQWQGQITPAQGGGILFDLGSHLVDQALTLFGPATLEVAELRAVREGLGSEDDAFLSLRHESGVRSHLTMSRVAAQSGPRFRVLGDESGYSVYGLDGQEPALKVGRWPGSDGYGETPAAQWGLLGVDNGEQPLVPVPTEAGGYPDFYAQVAASIRDGAPVPVDPRSALETVRIIEQSHAVNRG</sequence>
<evidence type="ECO:0000259" key="4">
    <source>
        <dbReference type="Pfam" id="PF01408"/>
    </source>
</evidence>